<keyword evidence="2" id="KW-1185">Reference proteome</keyword>
<dbReference type="EMBL" id="JRLW01000003">
    <property type="protein sequence ID" value="KGO90076.1"/>
    <property type="molecule type" value="Genomic_DNA"/>
</dbReference>
<evidence type="ECO:0000313" key="2">
    <source>
        <dbReference type="Proteomes" id="UP000030121"/>
    </source>
</evidence>
<reference evidence="1 2" key="1">
    <citation type="submission" date="2013-09" db="EMBL/GenBank/DDBJ databases">
        <authorList>
            <person name="Zeng Z."/>
            <person name="Chen C."/>
        </authorList>
    </citation>
    <scope>NUCLEOTIDE SEQUENCE [LARGE SCALE GENOMIC DNA]</scope>
    <source>
        <strain evidence="1 2">GH29-5</strain>
    </source>
</reference>
<dbReference type="eggNOG" id="COG0782">
    <property type="taxonomic scope" value="Bacteria"/>
</dbReference>
<organism evidence="1 2">
    <name type="scientific">Flavobacterium suncheonense GH29-5 = DSM 17707</name>
    <dbReference type="NCBI Taxonomy" id="1121899"/>
    <lineage>
        <taxon>Bacteria</taxon>
        <taxon>Pseudomonadati</taxon>
        <taxon>Bacteroidota</taxon>
        <taxon>Flavobacteriia</taxon>
        <taxon>Flavobacteriales</taxon>
        <taxon>Flavobacteriaceae</taxon>
        <taxon>Flavobacterium</taxon>
    </lineage>
</organism>
<dbReference type="STRING" id="1121899.GCA_000430025_00012"/>
<accession>A0A0A2MEN7</accession>
<dbReference type="OrthoDB" id="667380at2"/>
<sequence>MTFKQKILHYHLTLLQDKIDVYRDMISGLADDAQNDAKSSAGDKHETALSMMHLEQEKLSAKLQEAIHLKEVLGKIDVTAESKKIVLGSLVKANGLHLFISAALPKVTLDGISVLALSPQSPLGSQLVGKETGAVVEVNGSKFTVEDIQ</sequence>
<dbReference type="AlphaFoldDB" id="A0A0A2MEN7"/>
<gene>
    <name evidence="1" type="ORF">Q764_03135</name>
</gene>
<dbReference type="Proteomes" id="UP000030121">
    <property type="component" value="Unassembled WGS sequence"/>
</dbReference>
<evidence type="ECO:0008006" key="3">
    <source>
        <dbReference type="Google" id="ProtNLM"/>
    </source>
</evidence>
<protein>
    <recommendedName>
        <fullName evidence="3">Transcription elongation factor GreA/GreB C-terminal domain-containing protein</fullName>
    </recommendedName>
</protein>
<name>A0A0A2MEN7_9FLAO</name>
<comment type="caution">
    <text evidence="1">The sequence shown here is derived from an EMBL/GenBank/DDBJ whole genome shotgun (WGS) entry which is preliminary data.</text>
</comment>
<dbReference type="RefSeq" id="WP_026981059.1">
    <property type="nucleotide sequence ID" value="NZ_JRLW01000003.1"/>
</dbReference>
<evidence type="ECO:0000313" key="1">
    <source>
        <dbReference type="EMBL" id="KGO90076.1"/>
    </source>
</evidence>
<proteinExistence type="predicted"/>